<dbReference type="Gene3D" id="1.10.1780.10">
    <property type="entry name" value="Clp, N-terminal domain"/>
    <property type="match status" value="1"/>
</dbReference>
<proteinExistence type="predicted"/>
<dbReference type="EMBL" id="BART01000746">
    <property type="protein sequence ID" value="GAG74557.1"/>
    <property type="molecule type" value="Genomic_DNA"/>
</dbReference>
<dbReference type="PROSITE" id="PS51903">
    <property type="entry name" value="CLP_R"/>
    <property type="match status" value="1"/>
</dbReference>
<sequence>MIQFDKFTIKAQEAIANAQKIATEKSNQNVEVEHLLQALLEQEDGIVVLILQKMGILIEDLKINLEKL</sequence>
<comment type="caution">
    <text evidence="2">The sequence shown here is derived from an EMBL/GenBank/DDBJ whole genome shotgun (WGS) entry which is preliminary data.</text>
</comment>
<reference evidence="2" key="1">
    <citation type="journal article" date="2014" name="Front. Microbiol.">
        <title>High frequency of phylogenetically diverse reductive dehalogenase-homologous genes in deep subseafloor sedimentary metagenomes.</title>
        <authorList>
            <person name="Kawai M."/>
            <person name="Futagami T."/>
            <person name="Toyoda A."/>
            <person name="Takaki Y."/>
            <person name="Nishi S."/>
            <person name="Hori S."/>
            <person name="Arai W."/>
            <person name="Tsubouchi T."/>
            <person name="Morono Y."/>
            <person name="Uchiyama I."/>
            <person name="Ito T."/>
            <person name="Fujiyama A."/>
            <person name="Inagaki F."/>
            <person name="Takami H."/>
        </authorList>
    </citation>
    <scope>NUCLEOTIDE SEQUENCE</scope>
    <source>
        <strain evidence="2">Expedition CK06-06</strain>
    </source>
</reference>
<feature type="non-terminal residue" evidence="2">
    <location>
        <position position="68"/>
    </location>
</feature>
<name>X1AZJ5_9ZZZZ</name>
<feature type="domain" description="Clp R" evidence="1">
    <location>
        <begin position="4"/>
        <end position="68"/>
    </location>
</feature>
<evidence type="ECO:0000313" key="2">
    <source>
        <dbReference type="EMBL" id="GAG74557.1"/>
    </source>
</evidence>
<dbReference type="Pfam" id="PF02861">
    <property type="entry name" value="Clp_N"/>
    <property type="match status" value="1"/>
</dbReference>
<dbReference type="SUPFAM" id="SSF81923">
    <property type="entry name" value="Double Clp-N motif"/>
    <property type="match status" value="1"/>
</dbReference>
<dbReference type="AlphaFoldDB" id="X1AZJ5"/>
<accession>X1AZJ5</accession>
<gene>
    <name evidence="2" type="ORF">S01H4_03151</name>
</gene>
<organism evidence="2">
    <name type="scientific">marine sediment metagenome</name>
    <dbReference type="NCBI Taxonomy" id="412755"/>
    <lineage>
        <taxon>unclassified sequences</taxon>
        <taxon>metagenomes</taxon>
        <taxon>ecological metagenomes</taxon>
    </lineage>
</organism>
<dbReference type="InterPro" id="IPR036628">
    <property type="entry name" value="Clp_N_dom_sf"/>
</dbReference>
<protein>
    <recommendedName>
        <fullName evidence="1">Clp R domain-containing protein</fullName>
    </recommendedName>
</protein>
<dbReference type="InterPro" id="IPR004176">
    <property type="entry name" value="Clp_R_N"/>
</dbReference>
<evidence type="ECO:0000259" key="1">
    <source>
        <dbReference type="PROSITE" id="PS51903"/>
    </source>
</evidence>